<evidence type="ECO:0000313" key="2">
    <source>
        <dbReference type="EMBL" id="OHA52200.1"/>
    </source>
</evidence>
<keyword evidence="1" id="KW-0472">Membrane</keyword>
<organism evidence="2 3">
    <name type="scientific">Candidatus Terrybacteria bacterium RIFCSPLOWO2_01_FULL_40_23</name>
    <dbReference type="NCBI Taxonomy" id="1802366"/>
    <lineage>
        <taxon>Bacteria</taxon>
        <taxon>Candidatus Terryibacteriota</taxon>
    </lineage>
</organism>
<keyword evidence="1" id="KW-0812">Transmembrane</keyword>
<proteinExistence type="predicted"/>
<keyword evidence="1" id="KW-1133">Transmembrane helix</keyword>
<gene>
    <name evidence="2" type="ORF">A3A97_04820</name>
</gene>
<feature type="transmembrane region" description="Helical" evidence="1">
    <location>
        <begin position="30"/>
        <end position="55"/>
    </location>
</feature>
<comment type="caution">
    <text evidence="2">The sequence shown here is derived from an EMBL/GenBank/DDBJ whole genome shotgun (WGS) entry which is preliminary data.</text>
</comment>
<dbReference type="AlphaFoldDB" id="A0A1G2PV58"/>
<evidence type="ECO:0000256" key="1">
    <source>
        <dbReference type="SAM" id="Phobius"/>
    </source>
</evidence>
<sequence length="63" mass="7006">MDNNPQKTNFTQEFVEPETKPYKHKIGTDIASSLSGFIFGFVAGSIAIGLIWWAYAVSRVQTP</sequence>
<dbReference type="EMBL" id="MHSW01000012">
    <property type="protein sequence ID" value="OHA52200.1"/>
    <property type="molecule type" value="Genomic_DNA"/>
</dbReference>
<dbReference type="Proteomes" id="UP000176951">
    <property type="component" value="Unassembled WGS sequence"/>
</dbReference>
<protein>
    <submittedName>
        <fullName evidence="2">Uncharacterized protein</fullName>
    </submittedName>
</protein>
<name>A0A1G2PV58_9BACT</name>
<reference evidence="2 3" key="1">
    <citation type="journal article" date="2016" name="Nat. Commun.">
        <title>Thousands of microbial genomes shed light on interconnected biogeochemical processes in an aquifer system.</title>
        <authorList>
            <person name="Anantharaman K."/>
            <person name="Brown C.T."/>
            <person name="Hug L.A."/>
            <person name="Sharon I."/>
            <person name="Castelle C.J."/>
            <person name="Probst A.J."/>
            <person name="Thomas B.C."/>
            <person name="Singh A."/>
            <person name="Wilkins M.J."/>
            <person name="Karaoz U."/>
            <person name="Brodie E.L."/>
            <person name="Williams K.H."/>
            <person name="Hubbard S.S."/>
            <person name="Banfield J.F."/>
        </authorList>
    </citation>
    <scope>NUCLEOTIDE SEQUENCE [LARGE SCALE GENOMIC DNA]</scope>
</reference>
<accession>A0A1G2PV58</accession>
<evidence type="ECO:0000313" key="3">
    <source>
        <dbReference type="Proteomes" id="UP000176951"/>
    </source>
</evidence>